<gene>
    <name evidence="3" type="ORF">BBO_04844</name>
</gene>
<feature type="domain" description="BHLH" evidence="2">
    <location>
        <begin position="195"/>
        <end position="247"/>
    </location>
</feature>
<dbReference type="InterPro" id="IPR036638">
    <property type="entry name" value="HLH_DNA-bd_sf"/>
</dbReference>
<dbReference type="Pfam" id="PF00010">
    <property type="entry name" value="HLH"/>
    <property type="match status" value="1"/>
</dbReference>
<dbReference type="PANTHER" id="PTHR46266:SF4">
    <property type="entry name" value="TRANSCRIPTION FACTOR TT8"/>
    <property type="match status" value="1"/>
</dbReference>
<feature type="compositionally biased region" description="Basic and acidic residues" evidence="1">
    <location>
        <begin position="258"/>
        <end position="267"/>
    </location>
</feature>
<dbReference type="EMBL" id="AZHA01000013">
    <property type="protein sequence ID" value="OAA42929.1"/>
    <property type="molecule type" value="Genomic_DNA"/>
</dbReference>
<dbReference type="GO" id="GO:0003677">
    <property type="term" value="F:DNA binding"/>
    <property type="evidence" value="ECO:0007669"/>
    <property type="project" value="UniProtKB-KW"/>
</dbReference>
<accession>A0A167DVA4</accession>
<dbReference type="AlphaFoldDB" id="A0A167DVA4"/>
<dbReference type="OrthoDB" id="690068at2759"/>
<keyword evidence="3" id="KW-0238">DNA-binding</keyword>
<proteinExistence type="predicted"/>
<reference evidence="3 4" key="1">
    <citation type="journal article" date="2016" name="Genome Biol. Evol.">
        <title>Divergent and convergent evolution of fungal pathogenicity.</title>
        <authorList>
            <person name="Shang Y."/>
            <person name="Xiao G."/>
            <person name="Zheng P."/>
            <person name="Cen K."/>
            <person name="Zhan S."/>
            <person name="Wang C."/>
        </authorList>
    </citation>
    <scope>NUCLEOTIDE SEQUENCE [LARGE SCALE GENOMIC DNA]</scope>
    <source>
        <strain evidence="3 4">RCEF 3172</strain>
    </source>
</reference>
<evidence type="ECO:0000259" key="2">
    <source>
        <dbReference type="PROSITE" id="PS50888"/>
    </source>
</evidence>
<evidence type="ECO:0000256" key="1">
    <source>
        <dbReference type="SAM" id="MobiDB-lite"/>
    </source>
</evidence>
<protein>
    <submittedName>
        <fullName evidence="3">Helix-loop-helix DNA-binding protein</fullName>
    </submittedName>
</protein>
<name>A0A167DVA4_9HYPO</name>
<dbReference type="InterPro" id="IPR011598">
    <property type="entry name" value="bHLH_dom"/>
</dbReference>
<evidence type="ECO:0000313" key="3">
    <source>
        <dbReference type="EMBL" id="OAA42929.1"/>
    </source>
</evidence>
<evidence type="ECO:0000313" key="4">
    <source>
        <dbReference type="Proteomes" id="UP000076863"/>
    </source>
</evidence>
<feature type="compositionally biased region" description="Low complexity" evidence="1">
    <location>
        <begin position="169"/>
        <end position="182"/>
    </location>
</feature>
<feature type="region of interest" description="Disordered" evidence="1">
    <location>
        <begin position="1"/>
        <end position="22"/>
    </location>
</feature>
<dbReference type="SUPFAM" id="SSF47459">
    <property type="entry name" value="HLH, helix-loop-helix DNA-binding domain"/>
    <property type="match status" value="1"/>
</dbReference>
<feature type="region of interest" description="Disordered" evidence="1">
    <location>
        <begin position="256"/>
        <end position="405"/>
    </location>
</feature>
<feature type="compositionally biased region" description="Basic and acidic residues" evidence="1">
    <location>
        <begin position="280"/>
        <end position="290"/>
    </location>
</feature>
<dbReference type="SMART" id="SM00353">
    <property type="entry name" value="HLH"/>
    <property type="match status" value="1"/>
</dbReference>
<feature type="compositionally biased region" description="Gly residues" evidence="1">
    <location>
        <begin position="142"/>
        <end position="152"/>
    </location>
</feature>
<dbReference type="PANTHER" id="PTHR46266">
    <property type="entry name" value="TRANSCRIPTION FACTOR TT8"/>
    <property type="match status" value="1"/>
</dbReference>
<dbReference type="Proteomes" id="UP000076863">
    <property type="component" value="Unassembled WGS sequence"/>
</dbReference>
<dbReference type="Gene3D" id="4.10.280.10">
    <property type="entry name" value="Helix-loop-helix DNA-binding domain"/>
    <property type="match status" value="1"/>
</dbReference>
<feature type="compositionally biased region" description="Low complexity" evidence="1">
    <location>
        <begin position="384"/>
        <end position="400"/>
    </location>
</feature>
<feature type="compositionally biased region" description="Low complexity" evidence="1">
    <location>
        <begin position="52"/>
        <end position="75"/>
    </location>
</feature>
<dbReference type="PROSITE" id="PS50888">
    <property type="entry name" value="BHLH"/>
    <property type="match status" value="1"/>
</dbReference>
<comment type="caution">
    <text evidence="3">The sequence shown here is derived from an EMBL/GenBank/DDBJ whole genome shotgun (WGS) entry which is preliminary data.</text>
</comment>
<sequence>MPRPGLPPTPGSSTDLKAKDGASQIASLHLAFELPPPALHDAARTSPDKLFPGTASAAAHHSHGQQPHQQQQTSPPSYPMQAAETVKARRRSSAATAAAKETKDVNGSAFALPPPPTRSRKIIQMKPRQEDAVPSASKDGTAGKGGPTGAGGKAARATASTGSGGGVAAAGSASSKTGSGKKQPSATSAAGRKIARKTAHSLIERRRRSKMNEEFGVLKDMIPACTGDMHKLAILQRQASIEYIRYLEDCVSQLKAQHSGDGDHHGGDISASGNPLPSIREFHPTFHGDESADVEMSDSEAVSPTFTARPDSHHHHHYPTPQQQQHHHQPSVSPALHAQDARPRHHSYSSTTSTAAAPEYRHHGFTLSATPSPAFGPQRQGPYARSSTSTSAASTVTSPALNPQTELDHEATAALLMLNADRRGTTANARGLSVRDLLSG</sequence>
<organism evidence="3 4">
    <name type="scientific">Beauveria brongniartii RCEF 3172</name>
    <dbReference type="NCBI Taxonomy" id="1081107"/>
    <lineage>
        <taxon>Eukaryota</taxon>
        <taxon>Fungi</taxon>
        <taxon>Dikarya</taxon>
        <taxon>Ascomycota</taxon>
        <taxon>Pezizomycotina</taxon>
        <taxon>Sordariomycetes</taxon>
        <taxon>Hypocreomycetidae</taxon>
        <taxon>Hypocreales</taxon>
        <taxon>Cordycipitaceae</taxon>
        <taxon>Beauveria</taxon>
        <taxon>Beauveria brongniartii</taxon>
    </lineage>
</organism>
<keyword evidence="4" id="KW-1185">Reference proteome</keyword>
<feature type="compositionally biased region" description="Pro residues" evidence="1">
    <location>
        <begin position="1"/>
        <end position="10"/>
    </location>
</feature>
<dbReference type="GO" id="GO:0046983">
    <property type="term" value="F:protein dimerization activity"/>
    <property type="evidence" value="ECO:0007669"/>
    <property type="project" value="InterPro"/>
</dbReference>
<feature type="region of interest" description="Disordered" evidence="1">
    <location>
        <begin position="38"/>
        <end position="195"/>
    </location>
</feature>